<comment type="catalytic activity">
    <reaction evidence="7 8">
        <text>L-methionyl-tRNA(fMet) + (6R)-10-formyltetrahydrofolate = N-formyl-L-methionyl-tRNA(fMet) + (6S)-5,6,7,8-tetrahydrofolate + H(+)</text>
        <dbReference type="Rhea" id="RHEA:24380"/>
        <dbReference type="Rhea" id="RHEA-COMP:9952"/>
        <dbReference type="Rhea" id="RHEA-COMP:9953"/>
        <dbReference type="ChEBI" id="CHEBI:15378"/>
        <dbReference type="ChEBI" id="CHEBI:57453"/>
        <dbReference type="ChEBI" id="CHEBI:78530"/>
        <dbReference type="ChEBI" id="CHEBI:78844"/>
        <dbReference type="ChEBI" id="CHEBI:195366"/>
        <dbReference type="EC" id="2.1.2.9"/>
    </reaction>
</comment>
<dbReference type="InterPro" id="IPR037022">
    <property type="entry name" value="Formyl_trans_C_sf"/>
</dbReference>
<dbReference type="PANTHER" id="PTHR11138:SF5">
    <property type="entry name" value="METHIONYL-TRNA FORMYLTRANSFERASE, MITOCHONDRIAL"/>
    <property type="match status" value="1"/>
</dbReference>
<dbReference type="InterPro" id="IPR041711">
    <property type="entry name" value="Met-tRNA-FMT_N"/>
</dbReference>
<comment type="function">
    <text evidence="1 8">Attaches a formyl group to the free amino group of methionyl-tRNA(fMet). The formyl group appears to play a dual role in the initiator identity of N-formylmethionyl-tRNA by promoting its recognition by IF2 and preventing the misappropriation of this tRNA by the elongation apparatus.</text>
</comment>
<dbReference type="InterPro" id="IPR044135">
    <property type="entry name" value="Met-tRNA-FMT_C"/>
</dbReference>
<evidence type="ECO:0000256" key="8">
    <source>
        <dbReference type="HAMAP-Rule" id="MF_00182"/>
    </source>
</evidence>
<dbReference type="Gene3D" id="3.10.25.10">
    <property type="entry name" value="Formyl transferase, C-terminal domain"/>
    <property type="match status" value="1"/>
</dbReference>
<dbReference type="FunFam" id="3.40.50.170:FF:000003">
    <property type="entry name" value="Methionyl-tRNA formyltransferase"/>
    <property type="match status" value="1"/>
</dbReference>
<keyword evidence="5 8" id="KW-0808">Transferase</keyword>
<dbReference type="CDD" id="cd08646">
    <property type="entry name" value="FMT_core_Met-tRNA-FMT_N"/>
    <property type="match status" value="1"/>
</dbReference>
<dbReference type="NCBIfam" id="TIGR00460">
    <property type="entry name" value="fmt"/>
    <property type="match status" value="1"/>
</dbReference>
<gene>
    <name evidence="8" type="primary">fmt</name>
    <name evidence="9" type="ORF">BA171_02595</name>
</gene>
<feature type="binding site" evidence="8">
    <location>
        <begin position="113"/>
        <end position="116"/>
    </location>
    <ligand>
        <name>(6S)-5,6,7,8-tetrahydrofolate</name>
        <dbReference type="ChEBI" id="CHEBI:57453"/>
    </ligand>
</feature>
<comment type="similarity">
    <text evidence="2 8">Belongs to the Fmt family.</text>
</comment>
<evidence type="ECO:0000256" key="3">
    <source>
        <dbReference type="ARBA" id="ARBA00012261"/>
    </source>
</evidence>
<evidence type="ECO:0000313" key="10">
    <source>
        <dbReference type="Proteomes" id="UP000216438"/>
    </source>
</evidence>
<dbReference type="SUPFAM" id="SSF53328">
    <property type="entry name" value="Formyltransferase"/>
    <property type="match status" value="1"/>
</dbReference>
<protein>
    <recommendedName>
        <fullName evidence="4 8">Methionyl-tRNA formyltransferase</fullName>
        <ecNumber evidence="3 8">2.1.2.9</ecNumber>
    </recommendedName>
</protein>
<dbReference type="AlphaFoldDB" id="A0A249DX61"/>
<dbReference type="Pfam" id="PF02911">
    <property type="entry name" value="Formyl_trans_C"/>
    <property type="match status" value="1"/>
</dbReference>
<dbReference type="InterPro" id="IPR002376">
    <property type="entry name" value="Formyl_transf_N"/>
</dbReference>
<dbReference type="GO" id="GO:0004479">
    <property type="term" value="F:methionyl-tRNA formyltransferase activity"/>
    <property type="evidence" value="ECO:0007669"/>
    <property type="project" value="UniProtKB-UniRule"/>
</dbReference>
<evidence type="ECO:0000256" key="7">
    <source>
        <dbReference type="ARBA" id="ARBA00048558"/>
    </source>
</evidence>
<name>A0A249DX61_9ENTR</name>
<dbReference type="HAMAP" id="MF_00182">
    <property type="entry name" value="Formyl_trans"/>
    <property type="match status" value="1"/>
</dbReference>
<dbReference type="Pfam" id="PF00551">
    <property type="entry name" value="Formyl_trans_N"/>
    <property type="match status" value="1"/>
</dbReference>
<accession>A0A249DX61</accession>
<dbReference type="Gene3D" id="3.40.50.170">
    <property type="entry name" value="Formyl transferase, N-terminal domain"/>
    <property type="match status" value="1"/>
</dbReference>
<keyword evidence="6 8" id="KW-0648">Protein biosynthesis</keyword>
<dbReference type="InterPro" id="IPR036477">
    <property type="entry name" value="Formyl_transf_N_sf"/>
</dbReference>
<dbReference type="SUPFAM" id="SSF50486">
    <property type="entry name" value="FMT C-terminal domain-like"/>
    <property type="match status" value="1"/>
</dbReference>
<evidence type="ECO:0000256" key="4">
    <source>
        <dbReference type="ARBA" id="ARBA00016014"/>
    </source>
</evidence>
<organism evidence="9 10">
    <name type="scientific">Candidatus Hamiltonella defensa</name>
    <name type="common">Bemisia tabaci</name>
    <dbReference type="NCBI Taxonomy" id="672795"/>
    <lineage>
        <taxon>Bacteria</taxon>
        <taxon>Pseudomonadati</taxon>
        <taxon>Pseudomonadota</taxon>
        <taxon>Gammaproteobacteria</taxon>
        <taxon>Enterobacterales</taxon>
        <taxon>Enterobacteriaceae</taxon>
        <taxon>aphid secondary symbionts</taxon>
        <taxon>Candidatus Williamhamiltonella</taxon>
    </lineage>
</organism>
<dbReference type="Proteomes" id="UP000216438">
    <property type="component" value="Chromosome"/>
</dbReference>
<reference evidence="10" key="1">
    <citation type="submission" date="2016-06" db="EMBL/GenBank/DDBJ databases">
        <authorList>
            <person name="Chen W."/>
            <person name="Hasegawa D.K."/>
        </authorList>
    </citation>
    <scope>NUCLEOTIDE SEQUENCE [LARGE SCALE GENOMIC DNA]</scope>
    <source>
        <strain evidence="10">MEAM1</strain>
    </source>
</reference>
<dbReference type="EMBL" id="CP016303">
    <property type="protein sequence ID" value="ASX26031.1"/>
    <property type="molecule type" value="Genomic_DNA"/>
</dbReference>
<evidence type="ECO:0000256" key="5">
    <source>
        <dbReference type="ARBA" id="ARBA00022679"/>
    </source>
</evidence>
<dbReference type="GO" id="GO:0005829">
    <property type="term" value="C:cytosol"/>
    <property type="evidence" value="ECO:0007669"/>
    <property type="project" value="TreeGrafter"/>
</dbReference>
<dbReference type="InterPro" id="IPR005794">
    <property type="entry name" value="Fmt"/>
</dbReference>
<evidence type="ECO:0000256" key="2">
    <source>
        <dbReference type="ARBA" id="ARBA00010699"/>
    </source>
</evidence>
<evidence type="ECO:0000256" key="1">
    <source>
        <dbReference type="ARBA" id="ARBA00002606"/>
    </source>
</evidence>
<dbReference type="OrthoDB" id="9802815at2"/>
<dbReference type="RefSeq" id="WP_016856947.1">
    <property type="nucleotide sequence ID" value="NZ_CP016303.1"/>
</dbReference>
<sequence>MSESLKIIFAGTPDFSACHLQHLLSHRQKILGVFTQPDRPAGRGKKLAFSPVKILATQHHIPVYQPHSLGLKEEQQSILDLDADVMVVVAYGLLLPQAVLNMPRLGCINVHPSLLPRWRGAAPIQRAIWAGDQETGVTIMQMDSGLDTGKMLYKTVYPIQPDDTGASLQAKLAALGSQDLLLTLKKMAEGKMHGETQDEQKTTYAHKLTKKEARLDWLLPAAHLERCVRAFNPWPVSYFIINEQIIKVWEAQAMPDSQQVSHLQPGTVLKADKNGIQILTSEGVLNMTKFQLPGKKIISAWDFLNSRNEWFQIGKPLLS</sequence>
<evidence type="ECO:0000313" key="9">
    <source>
        <dbReference type="EMBL" id="ASX26031.1"/>
    </source>
</evidence>
<dbReference type="EC" id="2.1.2.9" evidence="3 8"/>
<dbReference type="CDD" id="cd08704">
    <property type="entry name" value="Met_tRNA_FMT_C"/>
    <property type="match status" value="1"/>
</dbReference>
<dbReference type="InterPro" id="IPR005793">
    <property type="entry name" value="Formyl_trans_C"/>
</dbReference>
<reference evidence="9 10" key="2">
    <citation type="submission" date="2017-09" db="EMBL/GenBank/DDBJ databases">
        <title>The genome of whitefly Bemisia tabaci, a global crop pest, provides novel insights into virus transmission, host adaptation and insecticide resistance.</title>
        <authorList>
            <person name="Kaur N."/>
            <person name="Kliot A."/>
            <person name="Pinheiro P.V."/>
            <person name="Luan J."/>
            <person name="Zheng Y."/>
            <person name="Liu W."/>
            <person name="Sun H."/>
            <person name="Yang X."/>
            <person name="Xu Y."/>
            <person name="Luo Y."/>
            <person name="Kruse A."/>
            <person name="Fisher T.W."/>
            <person name="Nelson D.R."/>
            <person name="Elimelech M."/>
            <person name="MacCoss M."/>
            <person name="Johnson R."/>
            <person name="Cohen E."/>
            <person name="Hunter W.B."/>
            <person name="Brown J.K."/>
            <person name="Jander G."/>
            <person name="Cilia M."/>
            <person name="Douglas A.E."/>
            <person name="Ghanim M."/>
            <person name="Simmons A.M."/>
            <person name="Wintermantel W.M."/>
            <person name="Ling K.-S."/>
            <person name="Fei Z."/>
        </authorList>
    </citation>
    <scope>NUCLEOTIDE SEQUENCE [LARGE SCALE GENOMIC DNA]</scope>
    <source>
        <strain evidence="9 10">MEAM1</strain>
    </source>
</reference>
<evidence type="ECO:0000256" key="6">
    <source>
        <dbReference type="ARBA" id="ARBA00022917"/>
    </source>
</evidence>
<proteinExistence type="inferred from homology"/>
<dbReference type="InterPro" id="IPR011034">
    <property type="entry name" value="Formyl_transferase-like_C_sf"/>
</dbReference>
<dbReference type="PANTHER" id="PTHR11138">
    <property type="entry name" value="METHIONYL-TRNA FORMYLTRANSFERASE"/>
    <property type="match status" value="1"/>
</dbReference>